<evidence type="ECO:0000259" key="7">
    <source>
        <dbReference type="PROSITE" id="PS50893"/>
    </source>
</evidence>
<evidence type="ECO:0000256" key="2">
    <source>
        <dbReference type="ARBA" id="ARBA00022475"/>
    </source>
</evidence>
<dbReference type="STRING" id="398578.Daci_1025"/>
<proteinExistence type="predicted"/>
<keyword evidence="1" id="KW-0813">Transport</keyword>
<dbReference type="SUPFAM" id="SSF52540">
    <property type="entry name" value="P-loop containing nucleoside triphosphate hydrolases"/>
    <property type="match status" value="1"/>
</dbReference>
<evidence type="ECO:0000256" key="4">
    <source>
        <dbReference type="ARBA" id="ARBA00022840"/>
    </source>
</evidence>
<protein>
    <submittedName>
        <fullName evidence="8">ABC transporter related</fullName>
    </submittedName>
</protein>
<keyword evidence="6" id="KW-0472">Membrane</keyword>
<dbReference type="GO" id="GO:0005524">
    <property type="term" value="F:ATP binding"/>
    <property type="evidence" value="ECO:0007669"/>
    <property type="project" value="UniProtKB-KW"/>
</dbReference>
<organism evidence="8 9">
    <name type="scientific">Delftia acidovorans (strain DSM 14801 / SPH-1)</name>
    <dbReference type="NCBI Taxonomy" id="398578"/>
    <lineage>
        <taxon>Bacteria</taxon>
        <taxon>Pseudomonadati</taxon>
        <taxon>Pseudomonadota</taxon>
        <taxon>Betaproteobacteria</taxon>
        <taxon>Burkholderiales</taxon>
        <taxon>Comamonadaceae</taxon>
        <taxon>Delftia</taxon>
    </lineage>
</organism>
<evidence type="ECO:0000313" key="9">
    <source>
        <dbReference type="Proteomes" id="UP000000784"/>
    </source>
</evidence>
<dbReference type="InterPro" id="IPR008995">
    <property type="entry name" value="Mo/tungstate-bd_C_term_dom"/>
</dbReference>
<keyword evidence="9" id="KW-1185">Reference proteome</keyword>
<accession>A9BRV4</accession>
<dbReference type="InterPro" id="IPR003439">
    <property type="entry name" value="ABC_transporter-like_ATP-bd"/>
</dbReference>
<dbReference type="Pfam" id="PF08402">
    <property type="entry name" value="TOBE_2"/>
    <property type="match status" value="1"/>
</dbReference>
<dbReference type="AlphaFoldDB" id="A9BRV4"/>
<name>A9BRV4_DELAS</name>
<dbReference type="Gene3D" id="3.40.50.300">
    <property type="entry name" value="P-loop containing nucleotide triphosphate hydrolases"/>
    <property type="match status" value="1"/>
</dbReference>
<feature type="domain" description="ABC transporter" evidence="7">
    <location>
        <begin position="31"/>
        <end position="259"/>
    </location>
</feature>
<dbReference type="PROSITE" id="PS00211">
    <property type="entry name" value="ABC_TRANSPORTER_1"/>
    <property type="match status" value="1"/>
</dbReference>
<dbReference type="SUPFAM" id="SSF50331">
    <property type="entry name" value="MOP-like"/>
    <property type="match status" value="1"/>
</dbReference>
<dbReference type="Proteomes" id="UP000000784">
    <property type="component" value="Chromosome"/>
</dbReference>
<dbReference type="EMBL" id="CP000884">
    <property type="protein sequence ID" value="ABX33671.1"/>
    <property type="molecule type" value="Genomic_DNA"/>
</dbReference>
<keyword evidence="3" id="KW-0547">Nucleotide-binding</keyword>
<dbReference type="HOGENOM" id="CLU_000604_1_1_4"/>
<evidence type="ECO:0000256" key="6">
    <source>
        <dbReference type="ARBA" id="ARBA00023136"/>
    </source>
</evidence>
<dbReference type="GO" id="GO:0055052">
    <property type="term" value="C:ATP-binding cassette (ABC) transporter complex, substrate-binding subunit-containing"/>
    <property type="evidence" value="ECO:0007669"/>
    <property type="project" value="TreeGrafter"/>
</dbReference>
<evidence type="ECO:0000256" key="3">
    <source>
        <dbReference type="ARBA" id="ARBA00022741"/>
    </source>
</evidence>
<dbReference type="PROSITE" id="PS50893">
    <property type="entry name" value="ABC_TRANSPORTER_2"/>
    <property type="match status" value="1"/>
</dbReference>
<dbReference type="KEGG" id="dac:Daci_1025"/>
<dbReference type="Gene3D" id="2.40.50.140">
    <property type="entry name" value="Nucleic acid-binding proteins"/>
    <property type="match status" value="1"/>
</dbReference>
<keyword evidence="2" id="KW-1003">Cell membrane</keyword>
<dbReference type="InterPro" id="IPR015853">
    <property type="entry name" value="ABC_transpr_FbpC"/>
</dbReference>
<dbReference type="Gene3D" id="2.40.50.100">
    <property type="match status" value="1"/>
</dbReference>
<dbReference type="PANTHER" id="PTHR43875:SF15">
    <property type="entry name" value="TREHALOSE IMPORT ATP-BINDING PROTEIN SUGC"/>
    <property type="match status" value="1"/>
</dbReference>
<dbReference type="InterPro" id="IPR003593">
    <property type="entry name" value="AAA+_ATPase"/>
</dbReference>
<sequence length="387" mass="41299">MARNRRLERDVSPCSIAAPEAASSVRAVVELVLERISKRVGGQTWLHPMHLELESGAVTVLLGATQAGKTSLMRIMAGLDVPTEGRVRADGVDVTGMPVRERNVAMVYQQFINYPSLTVADNIASPLKLRGDRDVAQRVRALAERLHIEMFLDRYPAELSGGQQQRVALARALAKGAPLMLLDEPLVNLDYKLREELREELTQLFATGDSTVVYATTEPGEALLLGGYTAVLHEGELLQYGPTAEVFHQPNSLRVARAFSDPPMNLIAASAVEGGLQLPGGARLPVALPADLAASGPLTLGLRASALRLQSRPGDLALQGVVELAEISGSDTFVHATTPWGELVAQVTGVHHLDLGSAVTLHLDPAHAYVFGTDGALLLAPARPGGR</sequence>
<dbReference type="InterPro" id="IPR013611">
    <property type="entry name" value="Transp-assoc_OB_typ2"/>
</dbReference>
<dbReference type="InterPro" id="IPR012340">
    <property type="entry name" value="NA-bd_OB-fold"/>
</dbReference>
<dbReference type="eggNOG" id="COG3839">
    <property type="taxonomic scope" value="Bacteria"/>
</dbReference>
<dbReference type="InterPro" id="IPR017871">
    <property type="entry name" value="ABC_transporter-like_CS"/>
</dbReference>
<keyword evidence="4" id="KW-0067">ATP-binding</keyword>
<dbReference type="InterPro" id="IPR027417">
    <property type="entry name" value="P-loop_NTPase"/>
</dbReference>
<dbReference type="InterPro" id="IPR047641">
    <property type="entry name" value="ABC_transpr_MalK/UgpC-like"/>
</dbReference>
<dbReference type="Pfam" id="PF00005">
    <property type="entry name" value="ABC_tran"/>
    <property type="match status" value="1"/>
</dbReference>
<dbReference type="GO" id="GO:0016887">
    <property type="term" value="F:ATP hydrolysis activity"/>
    <property type="evidence" value="ECO:0007669"/>
    <property type="project" value="InterPro"/>
</dbReference>
<reference evidence="9" key="2">
    <citation type="submission" date="2007-11" db="EMBL/GenBank/DDBJ databases">
        <title>Complete sequence of Delftia acidovorans DSM 14801 / SPH-1.</title>
        <authorList>
            <person name="Copeland A."/>
            <person name="Lucas S."/>
            <person name="Lapidus A."/>
            <person name="Barry K."/>
            <person name="Glavina del Rio T."/>
            <person name="Dalin E."/>
            <person name="Tice H."/>
            <person name="Pitluck S."/>
            <person name="Lowry S."/>
            <person name="Clum A."/>
            <person name="Schmutz J."/>
            <person name="Larimer F."/>
            <person name="Land M."/>
            <person name="Hauser L."/>
            <person name="Kyrpides N."/>
            <person name="Kim E."/>
            <person name="Schleheck D."/>
            <person name="Richardson P."/>
        </authorList>
    </citation>
    <scope>NUCLEOTIDE SEQUENCE [LARGE SCALE GENOMIC DNA]</scope>
    <source>
        <strain evidence="9">DSM 14801 / SPH-1</strain>
    </source>
</reference>
<evidence type="ECO:0000256" key="1">
    <source>
        <dbReference type="ARBA" id="ARBA00022448"/>
    </source>
</evidence>
<evidence type="ECO:0000256" key="5">
    <source>
        <dbReference type="ARBA" id="ARBA00022967"/>
    </source>
</evidence>
<keyword evidence="5" id="KW-1278">Translocase</keyword>
<evidence type="ECO:0000313" key="8">
    <source>
        <dbReference type="EMBL" id="ABX33671.1"/>
    </source>
</evidence>
<dbReference type="PANTHER" id="PTHR43875">
    <property type="entry name" value="MALTODEXTRIN IMPORT ATP-BINDING PROTEIN MSMX"/>
    <property type="match status" value="1"/>
</dbReference>
<dbReference type="CDD" id="cd03259">
    <property type="entry name" value="ABC_Carb_Solutes_like"/>
    <property type="match status" value="1"/>
</dbReference>
<dbReference type="SMART" id="SM00382">
    <property type="entry name" value="AAA"/>
    <property type="match status" value="1"/>
</dbReference>
<dbReference type="GO" id="GO:0015408">
    <property type="term" value="F:ABC-type ferric iron transporter activity"/>
    <property type="evidence" value="ECO:0007669"/>
    <property type="project" value="InterPro"/>
</dbReference>
<gene>
    <name evidence="8" type="ordered locus">Daci_1025</name>
</gene>
<reference evidence="8 9" key="1">
    <citation type="journal article" date="2004" name="Appl. Environ. Microbiol.">
        <title>Mineralization of individual congeners of linear alkylbenzenesulfonate by defined pairs of heterotrophic bacteria.</title>
        <authorList>
            <person name="Schleheck D."/>
            <person name="Knepper T.P."/>
            <person name="Fischer K."/>
            <person name="Cook A.M."/>
        </authorList>
    </citation>
    <scope>NUCLEOTIDE SEQUENCE [LARGE SCALE GENOMIC DNA]</scope>
    <source>
        <strain evidence="9">DSM 14801 / SPH-1</strain>
    </source>
</reference>